<feature type="signal peptide" evidence="15">
    <location>
        <begin position="1"/>
        <end position="23"/>
    </location>
</feature>
<evidence type="ECO:0000256" key="15">
    <source>
        <dbReference type="SAM" id="SignalP"/>
    </source>
</evidence>
<dbReference type="EMBL" id="JAATIQ010000002">
    <property type="protein sequence ID" value="KAF4404178.1"/>
    <property type="molecule type" value="Genomic_DNA"/>
</dbReference>
<evidence type="ECO:0000313" key="16">
    <source>
        <dbReference type="EMBL" id="KAF4404178.1"/>
    </source>
</evidence>
<keyword evidence="7" id="KW-0479">Metal-binding</keyword>
<evidence type="ECO:0000313" key="17">
    <source>
        <dbReference type="Proteomes" id="UP000583929"/>
    </source>
</evidence>
<evidence type="ECO:0000256" key="9">
    <source>
        <dbReference type="ARBA" id="ARBA00022786"/>
    </source>
</evidence>
<keyword evidence="5" id="KW-0808">Transferase</keyword>
<comment type="similarity">
    <text evidence="13">Belongs to the RING-type zinc finger family. ATL subfamily.</text>
</comment>
<feature type="transmembrane region" description="Helical" evidence="14">
    <location>
        <begin position="210"/>
        <end position="229"/>
    </location>
</feature>
<comment type="catalytic activity">
    <reaction evidence="1">
        <text>S-ubiquitinyl-[E2 ubiquitin-conjugating enzyme]-L-cysteine + [acceptor protein]-L-lysine = [E2 ubiquitin-conjugating enzyme]-L-cysteine + N(6)-ubiquitinyl-[acceptor protein]-L-lysine.</text>
        <dbReference type="EC" id="2.3.2.27"/>
    </reaction>
</comment>
<dbReference type="GO" id="GO:0061630">
    <property type="term" value="F:ubiquitin protein ligase activity"/>
    <property type="evidence" value="ECO:0007669"/>
    <property type="project" value="UniProtKB-EC"/>
</dbReference>
<keyword evidence="12 14" id="KW-0472">Membrane</keyword>
<comment type="pathway">
    <text evidence="3">Protein modification; protein ubiquitination.</text>
</comment>
<evidence type="ECO:0000256" key="10">
    <source>
        <dbReference type="ARBA" id="ARBA00022833"/>
    </source>
</evidence>
<evidence type="ECO:0000256" key="13">
    <source>
        <dbReference type="ARBA" id="ARBA00024209"/>
    </source>
</evidence>
<accession>A0A7J6IAV2</accession>
<keyword evidence="11 14" id="KW-1133">Transmembrane helix</keyword>
<dbReference type="GO" id="GO:0016020">
    <property type="term" value="C:membrane"/>
    <property type="evidence" value="ECO:0007669"/>
    <property type="project" value="UniProtKB-SubCell"/>
</dbReference>
<reference evidence="16 17" key="1">
    <citation type="journal article" date="2020" name="bioRxiv">
        <title>Sequence and annotation of 42 cannabis genomes reveals extensive copy number variation in cannabinoid synthesis and pathogen resistance genes.</title>
        <authorList>
            <person name="Mckernan K.J."/>
            <person name="Helbert Y."/>
            <person name="Kane L.T."/>
            <person name="Ebling H."/>
            <person name="Zhang L."/>
            <person name="Liu B."/>
            <person name="Eaton Z."/>
            <person name="Mclaughlin S."/>
            <person name="Kingan S."/>
            <person name="Baybayan P."/>
            <person name="Concepcion G."/>
            <person name="Jordan M."/>
            <person name="Riva A."/>
            <person name="Barbazuk W."/>
            <person name="Harkins T."/>
        </authorList>
    </citation>
    <scope>NUCLEOTIDE SEQUENCE [LARGE SCALE GENOMIC DNA]</scope>
    <source>
        <strain evidence="17">cv. Jamaican Lion 4</strain>
        <tissue evidence="16">Leaf</tissue>
    </source>
</reference>
<dbReference type="AlphaFoldDB" id="A0A7J6IAV2"/>
<evidence type="ECO:0000256" key="12">
    <source>
        <dbReference type="ARBA" id="ARBA00023136"/>
    </source>
</evidence>
<evidence type="ECO:0000256" key="6">
    <source>
        <dbReference type="ARBA" id="ARBA00022692"/>
    </source>
</evidence>
<protein>
    <recommendedName>
        <fullName evidence="4">RING-type E3 ubiquitin transferase</fullName>
        <ecNumber evidence="4">2.3.2.27</ecNumber>
    </recommendedName>
</protein>
<evidence type="ECO:0000256" key="14">
    <source>
        <dbReference type="SAM" id="Phobius"/>
    </source>
</evidence>
<name>A0A7J6IAV2_CANSA</name>
<evidence type="ECO:0000256" key="8">
    <source>
        <dbReference type="ARBA" id="ARBA00022771"/>
    </source>
</evidence>
<dbReference type="EC" id="2.3.2.27" evidence="4"/>
<evidence type="ECO:0000256" key="7">
    <source>
        <dbReference type="ARBA" id="ARBA00022723"/>
    </source>
</evidence>
<comment type="subcellular location">
    <subcellularLocation>
        <location evidence="2">Membrane</location>
        <topology evidence="2">Single-pass membrane protein</topology>
    </subcellularLocation>
</comment>
<dbReference type="PANTHER" id="PTHR46279:SF12">
    <property type="entry name" value="RING-TYPE E3 UBIQUITIN TRANSFERASE"/>
    <property type="match status" value="1"/>
</dbReference>
<evidence type="ECO:0000256" key="11">
    <source>
        <dbReference type="ARBA" id="ARBA00022989"/>
    </source>
</evidence>
<feature type="chain" id="PRO_5029854079" description="RING-type E3 ubiquitin transferase" evidence="15">
    <location>
        <begin position="24"/>
        <end position="277"/>
    </location>
</feature>
<evidence type="ECO:0000256" key="4">
    <source>
        <dbReference type="ARBA" id="ARBA00012483"/>
    </source>
</evidence>
<evidence type="ECO:0000256" key="3">
    <source>
        <dbReference type="ARBA" id="ARBA00004906"/>
    </source>
</evidence>
<comment type="caution">
    <text evidence="16">The sequence shown here is derived from an EMBL/GenBank/DDBJ whole genome shotgun (WGS) entry which is preliminary data.</text>
</comment>
<dbReference type="Proteomes" id="UP000583929">
    <property type="component" value="Unassembled WGS sequence"/>
</dbReference>
<keyword evidence="17" id="KW-1185">Reference proteome</keyword>
<gene>
    <name evidence="16" type="ORF">G4B88_014634</name>
</gene>
<keyword evidence="10" id="KW-0862">Zinc</keyword>
<organism evidence="16 17">
    <name type="scientific">Cannabis sativa</name>
    <name type="common">Hemp</name>
    <name type="synonym">Marijuana</name>
    <dbReference type="NCBI Taxonomy" id="3483"/>
    <lineage>
        <taxon>Eukaryota</taxon>
        <taxon>Viridiplantae</taxon>
        <taxon>Streptophyta</taxon>
        <taxon>Embryophyta</taxon>
        <taxon>Tracheophyta</taxon>
        <taxon>Spermatophyta</taxon>
        <taxon>Magnoliopsida</taxon>
        <taxon>eudicotyledons</taxon>
        <taxon>Gunneridae</taxon>
        <taxon>Pentapetalae</taxon>
        <taxon>rosids</taxon>
        <taxon>fabids</taxon>
        <taxon>Rosales</taxon>
        <taxon>Cannabaceae</taxon>
        <taxon>Cannabis</taxon>
    </lineage>
</organism>
<evidence type="ECO:0000256" key="2">
    <source>
        <dbReference type="ARBA" id="ARBA00004167"/>
    </source>
</evidence>
<dbReference type="PANTHER" id="PTHR46279">
    <property type="entry name" value="RING/U-BOX SUPERFAMILY PROTEIN"/>
    <property type="match status" value="1"/>
</dbReference>
<evidence type="ECO:0000256" key="5">
    <source>
        <dbReference type="ARBA" id="ARBA00022679"/>
    </source>
</evidence>
<sequence length="277" mass="31334">MATSFTFFFFFFFLSSTTIFIEAHNNNPSKYCSKWGPEIQSPFHIEGQTQQNDTLFEVVCRNKSTIINFQSHGYGDLVVKSISYDTKRLDLLDPKSCVHRVFLNLNLSKTTFDYYYLLKNYTYLNCTDRLSPVLAEVPCLSGSHHFVYTVEPSAMAAIPSFCKPIKTVAIPFAYSPYLADNSFGLSLTWGFLSAQDFDQKDGFRVRHVQVLSIGIFVMAMSIVAAALLIRSRIAHDMKKLASQDKLGNQTVEVEKFLGDYKAFSTGETQVDQVSIQC</sequence>
<keyword evidence="15" id="KW-0732">Signal</keyword>
<proteinExistence type="inferred from homology"/>
<keyword evidence="9" id="KW-0833">Ubl conjugation pathway</keyword>
<dbReference type="GO" id="GO:0008270">
    <property type="term" value="F:zinc ion binding"/>
    <property type="evidence" value="ECO:0007669"/>
    <property type="project" value="UniProtKB-KW"/>
</dbReference>
<keyword evidence="6 14" id="KW-0812">Transmembrane</keyword>
<evidence type="ECO:0000256" key="1">
    <source>
        <dbReference type="ARBA" id="ARBA00000900"/>
    </source>
</evidence>
<dbReference type="InterPro" id="IPR046948">
    <property type="entry name" value="ATL20-22-like"/>
</dbReference>
<keyword evidence="8" id="KW-0863">Zinc-finger</keyword>